<reference evidence="2 3" key="1">
    <citation type="journal article" date="2020" name="Nature">
        <title>Six reference-quality genomes reveal evolution of bat adaptations.</title>
        <authorList>
            <person name="Jebb D."/>
            <person name="Huang Z."/>
            <person name="Pippel M."/>
            <person name="Hughes G.M."/>
            <person name="Lavrichenko K."/>
            <person name="Devanna P."/>
            <person name="Winkler S."/>
            <person name="Jermiin L.S."/>
            <person name="Skirmuntt E.C."/>
            <person name="Katzourakis A."/>
            <person name="Burkitt-Gray L."/>
            <person name="Ray D.A."/>
            <person name="Sullivan K.A.M."/>
            <person name="Roscito J.G."/>
            <person name="Kirilenko B.M."/>
            <person name="Davalos L.M."/>
            <person name="Corthals A.P."/>
            <person name="Power M.L."/>
            <person name="Jones G."/>
            <person name="Ransome R.D."/>
            <person name="Dechmann D.K.N."/>
            <person name="Locatelli A.G."/>
            <person name="Puechmaille S.J."/>
            <person name="Fedrigo O."/>
            <person name="Jarvis E.D."/>
            <person name="Hiller M."/>
            <person name="Vernes S.C."/>
            <person name="Myers E.W."/>
            <person name="Teeling E.C."/>
        </authorList>
    </citation>
    <scope>NUCLEOTIDE SEQUENCE [LARGE SCALE GENOMIC DNA]</scope>
    <source>
        <strain evidence="2">MRhiFer1</strain>
        <tissue evidence="2">Lung</tissue>
    </source>
</reference>
<sequence length="52" mass="5631">MRRCPCARELCSDGSSLQWKLNHCHTGGPQHQATGEDPAGLPGDKSHPPPRL</sequence>
<comment type="caution">
    <text evidence="2">The sequence shown here is derived from an EMBL/GenBank/DDBJ whole genome shotgun (WGS) entry which is preliminary data.</text>
</comment>
<dbReference type="Proteomes" id="UP000585614">
    <property type="component" value="Unassembled WGS sequence"/>
</dbReference>
<dbReference type="EMBL" id="JACAGC010000008">
    <property type="protein sequence ID" value="KAF6351375.1"/>
    <property type="molecule type" value="Genomic_DNA"/>
</dbReference>
<evidence type="ECO:0000256" key="1">
    <source>
        <dbReference type="SAM" id="MobiDB-lite"/>
    </source>
</evidence>
<evidence type="ECO:0000313" key="2">
    <source>
        <dbReference type="EMBL" id="KAF6351375.1"/>
    </source>
</evidence>
<name>A0A7J7XNY2_RHIFE</name>
<feature type="region of interest" description="Disordered" evidence="1">
    <location>
        <begin position="25"/>
        <end position="52"/>
    </location>
</feature>
<protein>
    <submittedName>
        <fullName evidence="2">Uncharacterized protein</fullName>
    </submittedName>
</protein>
<evidence type="ECO:0000313" key="3">
    <source>
        <dbReference type="Proteomes" id="UP000585614"/>
    </source>
</evidence>
<proteinExistence type="predicted"/>
<accession>A0A7J7XNY2</accession>
<gene>
    <name evidence="2" type="ORF">mRhiFer1_006151</name>
</gene>
<organism evidence="2 3">
    <name type="scientific">Rhinolophus ferrumequinum</name>
    <name type="common">Greater horseshoe bat</name>
    <dbReference type="NCBI Taxonomy" id="59479"/>
    <lineage>
        <taxon>Eukaryota</taxon>
        <taxon>Metazoa</taxon>
        <taxon>Chordata</taxon>
        <taxon>Craniata</taxon>
        <taxon>Vertebrata</taxon>
        <taxon>Euteleostomi</taxon>
        <taxon>Mammalia</taxon>
        <taxon>Eutheria</taxon>
        <taxon>Laurasiatheria</taxon>
        <taxon>Chiroptera</taxon>
        <taxon>Yinpterochiroptera</taxon>
        <taxon>Rhinolophoidea</taxon>
        <taxon>Rhinolophidae</taxon>
        <taxon>Rhinolophinae</taxon>
        <taxon>Rhinolophus</taxon>
    </lineage>
</organism>
<dbReference type="AlphaFoldDB" id="A0A7J7XNY2"/>